<dbReference type="EMBL" id="LXQA010185885">
    <property type="protein sequence ID" value="MCI31265.1"/>
    <property type="molecule type" value="Genomic_DNA"/>
</dbReference>
<accession>A0A392R6W1</accession>
<sequence>MAMAKAMEFASQLTTIKCHQHETLRFHHRRAKLEKKTQEG</sequence>
<protein>
    <submittedName>
        <fullName evidence="1">Uncharacterized protein</fullName>
    </submittedName>
</protein>
<dbReference type="Proteomes" id="UP000265520">
    <property type="component" value="Unassembled WGS sequence"/>
</dbReference>
<reference evidence="1 2" key="1">
    <citation type="journal article" date="2018" name="Front. Plant Sci.">
        <title>Red Clover (Trifolium pratense) and Zigzag Clover (T. medium) - A Picture of Genomic Similarities and Differences.</title>
        <authorList>
            <person name="Dluhosova J."/>
            <person name="Istvanek J."/>
            <person name="Nedelnik J."/>
            <person name="Repkova J."/>
        </authorList>
    </citation>
    <scope>NUCLEOTIDE SEQUENCE [LARGE SCALE GENOMIC DNA]</scope>
    <source>
        <strain evidence="2">cv. 10/8</strain>
        <tissue evidence="1">Leaf</tissue>
    </source>
</reference>
<name>A0A392R6W1_9FABA</name>
<feature type="non-terminal residue" evidence="1">
    <location>
        <position position="40"/>
    </location>
</feature>
<proteinExistence type="predicted"/>
<comment type="caution">
    <text evidence="1">The sequence shown here is derived from an EMBL/GenBank/DDBJ whole genome shotgun (WGS) entry which is preliminary data.</text>
</comment>
<organism evidence="1 2">
    <name type="scientific">Trifolium medium</name>
    <dbReference type="NCBI Taxonomy" id="97028"/>
    <lineage>
        <taxon>Eukaryota</taxon>
        <taxon>Viridiplantae</taxon>
        <taxon>Streptophyta</taxon>
        <taxon>Embryophyta</taxon>
        <taxon>Tracheophyta</taxon>
        <taxon>Spermatophyta</taxon>
        <taxon>Magnoliopsida</taxon>
        <taxon>eudicotyledons</taxon>
        <taxon>Gunneridae</taxon>
        <taxon>Pentapetalae</taxon>
        <taxon>rosids</taxon>
        <taxon>fabids</taxon>
        <taxon>Fabales</taxon>
        <taxon>Fabaceae</taxon>
        <taxon>Papilionoideae</taxon>
        <taxon>50 kb inversion clade</taxon>
        <taxon>NPAAA clade</taxon>
        <taxon>Hologalegina</taxon>
        <taxon>IRL clade</taxon>
        <taxon>Trifolieae</taxon>
        <taxon>Trifolium</taxon>
    </lineage>
</organism>
<evidence type="ECO:0000313" key="2">
    <source>
        <dbReference type="Proteomes" id="UP000265520"/>
    </source>
</evidence>
<keyword evidence="2" id="KW-1185">Reference proteome</keyword>
<evidence type="ECO:0000313" key="1">
    <source>
        <dbReference type="EMBL" id="MCI31265.1"/>
    </source>
</evidence>
<dbReference type="AlphaFoldDB" id="A0A392R6W1"/>